<dbReference type="PANTHER" id="PTHR14633:SF3">
    <property type="entry name" value="LITTLE ELONGATION COMPLEX SUBUNIT 2"/>
    <property type="match status" value="1"/>
</dbReference>
<comment type="caution">
    <text evidence="2">The sequence shown here is derived from an EMBL/GenBank/DDBJ whole genome shotgun (WGS) entry which is preliminary data.</text>
</comment>
<evidence type="ECO:0000313" key="3">
    <source>
        <dbReference type="Proteomes" id="UP001566132"/>
    </source>
</evidence>
<gene>
    <name evidence="2" type="ORF">ABEB36_012394</name>
</gene>
<dbReference type="AlphaFoldDB" id="A0ABD1EB28"/>
<reference evidence="2 3" key="1">
    <citation type="submission" date="2024-05" db="EMBL/GenBank/DDBJ databases">
        <title>Genetic variation in Jamaican populations of the coffee berry borer (Hypothenemus hampei).</title>
        <authorList>
            <person name="Errbii M."/>
            <person name="Myrie A."/>
        </authorList>
    </citation>
    <scope>NUCLEOTIDE SEQUENCE [LARGE SCALE GENOMIC DNA]</scope>
    <source>
        <strain evidence="2">JA-Hopewell-2020-01-JO</strain>
        <tissue evidence="2">Whole body</tissue>
    </source>
</reference>
<evidence type="ECO:0000313" key="2">
    <source>
        <dbReference type="EMBL" id="KAL1491862.1"/>
    </source>
</evidence>
<feature type="domain" description="Little elongation complex subunit 2 C-terminal" evidence="1">
    <location>
        <begin position="367"/>
        <end position="577"/>
    </location>
</feature>
<dbReference type="Proteomes" id="UP001566132">
    <property type="component" value="Unassembled WGS sequence"/>
</dbReference>
<keyword evidence="3" id="KW-1185">Reference proteome</keyword>
<dbReference type="InterPro" id="IPR019535">
    <property type="entry name" value="ICE2_C"/>
</dbReference>
<accession>A0ABD1EB28</accession>
<dbReference type="Pfam" id="PF10505">
    <property type="entry name" value="NARG2_C"/>
    <property type="match status" value="1"/>
</dbReference>
<dbReference type="EMBL" id="JBDJPC010000009">
    <property type="protein sequence ID" value="KAL1491862.1"/>
    <property type="molecule type" value="Genomic_DNA"/>
</dbReference>
<evidence type="ECO:0000259" key="1">
    <source>
        <dbReference type="Pfam" id="PF10505"/>
    </source>
</evidence>
<name>A0ABD1EB28_HYPHA</name>
<sequence length="601" mass="69904">MNEFRKIDWRIRDLSSLEPQENFINEATLADSFLYKYLEEKKSFFPAHNKTNSFYKCFTAHHIPGSTKSFTYQKSMLNTVAHEKCLKALKILNSGKDPSNYSSSEKYYVELYHSLKSKILEENQLYQNFVHSQWLKITNKKLTKLKQRLISHGKSHWEAHWQKLILFPQYFTDLSTINMNFDPNDAIIDFVCVKNVLDVGKVARFSRPLLLSPYFLKDLSQKENDSNQTTCLSVPVNDDVYVKKILENHHEIDIVISLSGLKCLTDTTDLKRRWILPLTVKAVPIGNGGTKNVVFFNKPFNQYDMSNIDFMKISYTKLTKESFCKYEAFKYENKNVEATEIPPGWECCFSDENQKRNLREKNCTICHNASYRIWNIKKTYYYNGLKNCDLKPKEFNVLIRTKIDACELNDNGSLQPIIVNSKVESQLSYGATIPSKEELINEWTSLFFIPFSNLYRVRVSSNNSEVVNIEKCNIQKTIREAQTHHQFKPQIGLGVLQTVFETLINLPTGNYLLQHLPKHEGFIALLRACEQSVSENFNLHAEKDKTNLTENNWLPIDVNFILPSFEVAGRMPGMFTPPFQTCKKRKTVQDRNANKRKLDNK</sequence>
<organism evidence="2 3">
    <name type="scientific">Hypothenemus hampei</name>
    <name type="common">Coffee berry borer</name>
    <dbReference type="NCBI Taxonomy" id="57062"/>
    <lineage>
        <taxon>Eukaryota</taxon>
        <taxon>Metazoa</taxon>
        <taxon>Ecdysozoa</taxon>
        <taxon>Arthropoda</taxon>
        <taxon>Hexapoda</taxon>
        <taxon>Insecta</taxon>
        <taxon>Pterygota</taxon>
        <taxon>Neoptera</taxon>
        <taxon>Endopterygota</taxon>
        <taxon>Coleoptera</taxon>
        <taxon>Polyphaga</taxon>
        <taxon>Cucujiformia</taxon>
        <taxon>Curculionidae</taxon>
        <taxon>Scolytinae</taxon>
        <taxon>Hypothenemus</taxon>
    </lineage>
</organism>
<protein>
    <recommendedName>
        <fullName evidence="1">Little elongation complex subunit 2 C-terminal domain-containing protein</fullName>
    </recommendedName>
</protein>
<proteinExistence type="predicted"/>
<dbReference type="PANTHER" id="PTHR14633">
    <property type="entry name" value="LITTLE ELONGATION COMPLEX SUBUNIT 2"/>
    <property type="match status" value="1"/>
</dbReference>